<feature type="domain" description="Tail sheath protein C-terminal" evidence="4">
    <location>
        <begin position="397"/>
        <end position="503"/>
    </location>
</feature>
<keyword evidence="2" id="KW-0175">Coiled coil</keyword>
<dbReference type="PANTHER" id="PTHR35861">
    <property type="match status" value="1"/>
</dbReference>
<dbReference type="Pfam" id="PF17482">
    <property type="entry name" value="Phage_sheath_1C"/>
    <property type="match status" value="1"/>
</dbReference>
<evidence type="ECO:0000313" key="5">
    <source>
        <dbReference type="EMBL" id="MEV5508640.1"/>
    </source>
</evidence>
<protein>
    <submittedName>
        <fullName evidence="5">Phage tail sheath C-terminal domain-containing protein</fullName>
    </submittedName>
</protein>
<feature type="domain" description="Tail sheath protein subtilisin-like" evidence="3">
    <location>
        <begin position="259"/>
        <end position="394"/>
    </location>
</feature>
<feature type="coiled-coil region" evidence="2">
    <location>
        <begin position="72"/>
        <end position="127"/>
    </location>
</feature>
<organism evidence="5 6">
    <name type="scientific">Streptomyces orinoci</name>
    <name type="common">Streptoverticillium orinoci</name>
    <dbReference type="NCBI Taxonomy" id="67339"/>
    <lineage>
        <taxon>Bacteria</taxon>
        <taxon>Bacillati</taxon>
        <taxon>Actinomycetota</taxon>
        <taxon>Actinomycetes</taxon>
        <taxon>Kitasatosporales</taxon>
        <taxon>Streptomycetaceae</taxon>
        <taxon>Streptomyces</taxon>
    </lineage>
</organism>
<dbReference type="InterPro" id="IPR035089">
    <property type="entry name" value="Phage_sheath_subtilisin"/>
</dbReference>
<dbReference type="Proteomes" id="UP001552594">
    <property type="component" value="Unassembled WGS sequence"/>
</dbReference>
<evidence type="ECO:0000256" key="1">
    <source>
        <dbReference type="ARBA" id="ARBA00008005"/>
    </source>
</evidence>
<evidence type="ECO:0000259" key="3">
    <source>
        <dbReference type="Pfam" id="PF04984"/>
    </source>
</evidence>
<comment type="caution">
    <text evidence="5">The sequence shown here is derived from an EMBL/GenBank/DDBJ whole genome shotgun (WGS) entry which is preliminary data.</text>
</comment>
<gene>
    <name evidence="5" type="ORF">AB0L16_19605</name>
</gene>
<evidence type="ECO:0000256" key="2">
    <source>
        <dbReference type="SAM" id="Coils"/>
    </source>
</evidence>
<evidence type="ECO:0000259" key="4">
    <source>
        <dbReference type="Pfam" id="PF17482"/>
    </source>
</evidence>
<dbReference type="Pfam" id="PF04984">
    <property type="entry name" value="Phage_sheath_1"/>
    <property type="match status" value="1"/>
</dbReference>
<dbReference type="RefSeq" id="WP_109279548.1">
    <property type="nucleotide sequence ID" value="NZ_JBFAUK010000015.1"/>
</dbReference>
<keyword evidence="6" id="KW-1185">Reference proteome</keyword>
<dbReference type="InterPro" id="IPR052042">
    <property type="entry name" value="Tail_sheath_structural"/>
</dbReference>
<accession>A0ABV3K0G6</accession>
<proteinExistence type="inferred from homology"/>
<evidence type="ECO:0000313" key="6">
    <source>
        <dbReference type="Proteomes" id="UP001552594"/>
    </source>
</evidence>
<sequence length="511" mass="56393">MTTPQAPGVQVREIPSGVRLITGVSTSVAAFIGLTFTGPAGPGTPEKVWNWAEFTEKFEYRFDELCALAAQLRTTAERADRLAKEMTKLAANDEKAAQLEQDEKIKYEALEKDKQYWEQEYVSLKTKVSAVFAKETGKYTNTRDKEYETQAGAFRPKPDPALATLRADLAALDAVVRKYQLMRQAVRCYFDNGGGPCYVANIDAADSKGVAGAFEDALTALVDIREVSIVAAPDLWTITDDGTAQTPAARIQKYRGLQSKMAGHCHTMRNRMAILDAPPDIQPTQVKEQYFDATPGFTTEARPYAALYYPWLHVPVSGPSPLLVPPCGHVAGVWARVDDERGVHKAPANEALVTVAAPQYPVTDGLQKLLNPLGINCIRQFPQRGILIWGARTLTEETDADWRYVNVRRLVSFIDESILQGTQWAVFEPNDERLWTAIRRNVSAFLTDLWRQGALQGATADQAFYVKCDEANNLKPSVLAGNVICDVGIAPVRPAEFVHFQVTQLAGRNAG</sequence>
<reference evidence="5 6" key="1">
    <citation type="submission" date="2024-06" db="EMBL/GenBank/DDBJ databases">
        <title>The Natural Products Discovery Center: Release of the First 8490 Sequenced Strains for Exploring Actinobacteria Biosynthetic Diversity.</title>
        <authorList>
            <person name="Kalkreuter E."/>
            <person name="Kautsar S.A."/>
            <person name="Yang D."/>
            <person name="Bader C.D."/>
            <person name="Teijaro C.N."/>
            <person name="Fluegel L."/>
            <person name="Davis C.M."/>
            <person name="Simpson J.R."/>
            <person name="Lauterbach L."/>
            <person name="Steele A.D."/>
            <person name="Gui C."/>
            <person name="Meng S."/>
            <person name="Li G."/>
            <person name="Viehrig K."/>
            <person name="Ye F."/>
            <person name="Su P."/>
            <person name="Kiefer A.F."/>
            <person name="Nichols A."/>
            <person name="Cepeda A.J."/>
            <person name="Yan W."/>
            <person name="Fan B."/>
            <person name="Jiang Y."/>
            <person name="Adhikari A."/>
            <person name="Zheng C.-J."/>
            <person name="Schuster L."/>
            <person name="Cowan T.M."/>
            <person name="Smanski M.J."/>
            <person name="Chevrette M.G."/>
            <person name="De Carvalho L.P.S."/>
            <person name="Shen B."/>
        </authorList>
    </citation>
    <scope>NUCLEOTIDE SEQUENCE [LARGE SCALE GENOMIC DNA]</scope>
    <source>
        <strain evidence="5 6">NPDC052347</strain>
    </source>
</reference>
<comment type="similarity">
    <text evidence="1">Belongs to the myoviridae tail sheath protein family.</text>
</comment>
<dbReference type="Gene3D" id="3.40.50.11780">
    <property type="match status" value="1"/>
</dbReference>
<dbReference type="InterPro" id="IPR020287">
    <property type="entry name" value="Tail_sheath_C"/>
</dbReference>
<name>A0ABV3K0G6_STRON</name>
<dbReference type="PANTHER" id="PTHR35861:SF1">
    <property type="entry name" value="PHAGE TAIL SHEATH PROTEIN"/>
    <property type="match status" value="1"/>
</dbReference>
<dbReference type="EMBL" id="JBFAUK010000015">
    <property type="protein sequence ID" value="MEV5508640.1"/>
    <property type="molecule type" value="Genomic_DNA"/>
</dbReference>